<accession>A0ABM9N9C6</accession>
<evidence type="ECO:0008006" key="4">
    <source>
        <dbReference type="Google" id="ProtNLM"/>
    </source>
</evidence>
<dbReference type="SUPFAM" id="SSF52799">
    <property type="entry name" value="(Phosphotyrosine protein) phosphatases II"/>
    <property type="match status" value="1"/>
</dbReference>
<evidence type="ECO:0000313" key="2">
    <source>
        <dbReference type="EMBL" id="CAK8163561.1"/>
    </source>
</evidence>
<dbReference type="Proteomes" id="UP001314181">
    <property type="component" value="Unassembled WGS sequence"/>
</dbReference>
<dbReference type="PANTHER" id="PTHR38745:SF2">
    <property type="entry name" value="TYROSINE SPECIFIC PROTEIN PHOSPHATASES DOMAIN-CONTAINING PROTEIN"/>
    <property type="match status" value="1"/>
</dbReference>
<feature type="signal peptide" evidence="1">
    <location>
        <begin position="1"/>
        <end position="19"/>
    </location>
</feature>
<dbReference type="PANTHER" id="PTHR38745">
    <property type="entry name" value="PHOSPHATASE, PUTATIVE-RELATED"/>
    <property type="match status" value="1"/>
</dbReference>
<dbReference type="RefSeq" id="WP_338364889.1">
    <property type="nucleotide sequence ID" value="NZ_CAWVOK010000034.1"/>
</dbReference>
<dbReference type="EMBL" id="CAWVOK010000034">
    <property type="protein sequence ID" value="CAK8163561.1"/>
    <property type="molecule type" value="Genomic_DNA"/>
</dbReference>
<organism evidence="2 3">
    <name type="scientific">Candidatus Xenohaliotis californiensis</name>
    <dbReference type="NCBI Taxonomy" id="84677"/>
    <lineage>
        <taxon>Bacteria</taxon>
        <taxon>Pseudomonadati</taxon>
        <taxon>Pseudomonadota</taxon>
        <taxon>Alphaproteobacteria</taxon>
        <taxon>Rickettsiales</taxon>
        <taxon>Anaplasmataceae</taxon>
        <taxon>Candidatus Xenohaliotis</taxon>
    </lineage>
</organism>
<evidence type="ECO:0000256" key="1">
    <source>
        <dbReference type="SAM" id="SignalP"/>
    </source>
</evidence>
<protein>
    <recommendedName>
        <fullName evidence="4">Tyrosine specific protein phosphatases domain-containing protein</fullName>
    </recommendedName>
</protein>
<gene>
    <name evidence="2" type="ORF">CAXC1_80019</name>
</gene>
<reference evidence="2 3" key="1">
    <citation type="submission" date="2024-01" db="EMBL/GenBank/DDBJ databases">
        <authorList>
            <person name="Kunselman E."/>
        </authorList>
    </citation>
    <scope>NUCLEOTIDE SEQUENCE [LARGE SCALE GENOMIC DNA]</scope>
    <source>
        <strain evidence="2">2 abalone samples</strain>
    </source>
</reference>
<feature type="chain" id="PRO_5045390010" description="Tyrosine specific protein phosphatases domain-containing protein" evidence="1">
    <location>
        <begin position="20"/>
        <end position="236"/>
    </location>
</feature>
<comment type="caution">
    <text evidence="2">The sequence shown here is derived from an EMBL/GenBank/DDBJ whole genome shotgun (WGS) entry which is preliminary data.</text>
</comment>
<keyword evidence="1" id="KW-0732">Signal</keyword>
<name>A0ABM9N9C6_9RICK</name>
<dbReference type="InterPro" id="IPR029021">
    <property type="entry name" value="Prot-tyrosine_phosphatase-like"/>
</dbReference>
<sequence>MKLFVFYMLCFFIVYNANAFSKDSVYFVDKIGDNWLFRGDLPVYNNEFKYSDLYMVMHNEAMRVKNIDMPNNLFIVDINLLLSDSDNIKTEFAFFKKYPAIGEIFNWPIFGTPSVKKVKVFGKIVDNVVPNNGRLFGLLYDYENYYPQHVSLLINLMNRVYKSPRVFYIHCDVGCDRVSEIVGAYRMNNMNMSLLDSYNTTSVECSGMHYFSKSALEWYCYYMRNYSGKVGQCILD</sequence>
<evidence type="ECO:0000313" key="3">
    <source>
        <dbReference type="Proteomes" id="UP001314181"/>
    </source>
</evidence>
<proteinExistence type="predicted"/>
<keyword evidence="3" id="KW-1185">Reference proteome</keyword>